<evidence type="ECO:0000313" key="4">
    <source>
        <dbReference type="EMBL" id="PKI32525.1"/>
    </source>
</evidence>
<protein>
    <recommendedName>
        <fullName evidence="6">Stemmadenine O-acetyltransferase-like</fullName>
    </recommendedName>
</protein>
<keyword evidence="2" id="KW-0808">Transferase</keyword>
<proteinExistence type="inferred from homology"/>
<evidence type="ECO:0000313" key="5">
    <source>
        <dbReference type="Proteomes" id="UP000233551"/>
    </source>
</evidence>
<keyword evidence="5" id="KW-1185">Reference proteome</keyword>
<dbReference type="Pfam" id="PF02458">
    <property type="entry name" value="Transferase"/>
    <property type="match status" value="2"/>
</dbReference>
<keyword evidence="3" id="KW-0012">Acyltransferase</keyword>
<comment type="caution">
    <text evidence="4">The sequence shown here is derived from an EMBL/GenBank/DDBJ whole genome shotgun (WGS) entry which is preliminary data.</text>
</comment>
<dbReference type="EMBL" id="PGOL01007536">
    <property type="protein sequence ID" value="PKI32525.1"/>
    <property type="molecule type" value="Genomic_DNA"/>
</dbReference>
<evidence type="ECO:0000256" key="2">
    <source>
        <dbReference type="ARBA" id="ARBA00022679"/>
    </source>
</evidence>
<sequence>MKVFEVEVLSKETIKPASPTPDHLRHYSLSFLDQISPPVFMPLVIFFPKDDISNEEKCGRIKKSLSEALARFYPMAGRVKDNMYIDCNDEGAHYVEARAHCDLVDVLKNPVPGSLNKFLPFGLDDVNELAAAVQVNIFNCGGLAISLLMSHKVADALSYFTFLNSWAAIARGETNLIINPCFDSATLFPPVDMSGLRLNMGIVKENIVTKRFVFDAPVLASLREKYNDATSEEYQRPPTRVEALSTFLWSRYMASTQVKEEAADEDNNNKLYSVLHAVNLRTRMDPALSERHFGNISRIAVTRPNTYISGDAGERGEKISKGDFVSFSFTSLCRFPIYEADFGWGKPVWVGSASLTFKNLIVFLDTKSGDGIEAWANLKAEDMAKFENDKELLAYASPNINVKSYIL</sequence>
<dbReference type="PANTHER" id="PTHR31623:SF17">
    <property type="entry name" value="F21J9.9"/>
    <property type="match status" value="1"/>
</dbReference>
<evidence type="ECO:0000256" key="1">
    <source>
        <dbReference type="ARBA" id="ARBA00009861"/>
    </source>
</evidence>
<reference evidence="4 5" key="1">
    <citation type="submission" date="2017-11" db="EMBL/GenBank/DDBJ databases">
        <title>De-novo sequencing of pomegranate (Punica granatum L.) genome.</title>
        <authorList>
            <person name="Akparov Z."/>
            <person name="Amiraslanov A."/>
            <person name="Hajiyeva S."/>
            <person name="Abbasov M."/>
            <person name="Kaur K."/>
            <person name="Hamwieh A."/>
            <person name="Solovyev V."/>
            <person name="Salamov A."/>
            <person name="Braich B."/>
            <person name="Kosarev P."/>
            <person name="Mahmoud A."/>
            <person name="Hajiyev E."/>
            <person name="Babayeva S."/>
            <person name="Izzatullayeva V."/>
            <person name="Mammadov A."/>
            <person name="Mammadov A."/>
            <person name="Sharifova S."/>
            <person name="Ojaghi J."/>
            <person name="Eynullazada K."/>
            <person name="Bayramov B."/>
            <person name="Abdulazimova A."/>
            <person name="Shahmuradov I."/>
        </authorList>
    </citation>
    <scope>NUCLEOTIDE SEQUENCE [LARGE SCALE GENOMIC DNA]</scope>
    <source>
        <strain evidence="5">cv. AG2017</strain>
        <tissue evidence="4">Leaf</tissue>
    </source>
</reference>
<dbReference type="GO" id="GO:0016746">
    <property type="term" value="F:acyltransferase activity"/>
    <property type="evidence" value="ECO:0007669"/>
    <property type="project" value="UniProtKB-KW"/>
</dbReference>
<dbReference type="InterPro" id="IPR023213">
    <property type="entry name" value="CAT-like_dom_sf"/>
</dbReference>
<dbReference type="Proteomes" id="UP000233551">
    <property type="component" value="Unassembled WGS sequence"/>
</dbReference>
<comment type="similarity">
    <text evidence="1">Belongs to the plant acyltransferase family.</text>
</comment>
<organism evidence="4 5">
    <name type="scientific">Punica granatum</name>
    <name type="common">Pomegranate</name>
    <dbReference type="NCBI Taxonomy" id="22663"/>
    <lineage>
        <taxon>Eukaryota</taxon>
        <taxon>Viridiplantae</taxon>
        <taxon>Streptophyta</taxon>
        <taxon>Embryophyta</taxon>
        <taxon>Tracheophyta</taxon>
        <taxon>Spermatophyta</taxon>
        <taxon>Magnoliopsida</taxon>
        <taxon>eudicotyledons</taxon>
        <taxon>Gunneridae</taxon>
        <taxon>Pentapetalae</taxon>
        <taxon>rosids</taxon>
        <taxon>malvids</taxon>
        <taxon>Myrtales</taxon>
        <taxon>Lythraceae</taxon>
        <taxon>Punica</taxon>
    </lineage>
</organism>
<evidence type="ECO:0008006" key="6">
    <source>
        <dbReference type="Google" id="ProtNLM"/>
    </source>
</evidence>
<dbReference type="Gene3D" id="3.30.559.10">
    <property type="entry name" value="Chloramphenicol acetyltransferase-like domain"/>
    <property type="match status" value="3"/>
</dbReference>
<dbReference type="STRING" id="22663.A0A2I0HLD7"/>
<dbReference type="PANTHER" id="PTHR31623">
    <property type="entry name" value="F21J9.9"/>
    <property type="match status" value="1"/>
</dbReference>
<name>A0A2I0HLD7_PUNGR</name>
<evidence type="ECO:0000256" key="3">
    <source>
        <dbReference type="ARBA" id="ARBA00023315"/>
    </source>
</evidence>
<accession>A0A2I0HLD7</accession>
<dbReference type="AlphaFoldDB" id="A0A2I0HLD7"/>
<gene>
    <name evidence="4" type="ORF">CRG98_047069</name>
</gene>